<evidence type="ECO:0000313" key="4">
    <source>
        <dbReference type="EMBL" id="CAE0458409.1"/>
    </source>
</evidence>
<dbReference type="Pfam" id="PF03109">
    <property type="entry name" value="ABC1"/>
    <property type="match status" value="1"/>
</dbReference>
<dbReference type="InterPro" id="IPR050154">
    <property type="entry name" value="UbiB_kinase"/>
</dbReference>
<evidence type="ECO:0000259" key="3">
    <source>
        <dbReference type="Pfam" id="PF03109"/>
    </source>
</evidence>
<accession>A0A7S3PX25</accession>
<keyword evidence="2" id="KW-0732">Signal</keyword>
<evidence type="ECO:0000256" key="2">
    <source>
        <dbReference type="SAM" id="SignalP"/>
    </source>
</evidence>
<organism evidence="4">
    <name type="scientific">Chaetoceros debilis</name>
    <dbReference type="NCBI Taxonomy" id="122233"/>
    <lineage>
        <taxon>Eukaryota</taxon>
        <taxon>Sar</taxon>
        <taxon>Stramenopiles</taxon>
        <taxon>Ochrophyta</taxon>
        <taxon>Bacillariophyta</taxon>
        <taxon>Coscinodiscophyceae</taxon>
        <taxon>Chaetocerotophycidae</taxon>
        <taxon>Chaetocerotales</taxon>
        <taxon>Chaetocerotaceae</taxon>
        <taxon>Chaetoceros</taxon>
    </lineage>
</organism>
<dbReference type="InterPro" id="IPR004147">
    <property type="entry name" value="ABC1_dom"/>
</dbReference>
<dbReference type="PANTHER" id="PTHR10566:SF123">
    <property type="entry name" value="PROTEIN KINASE SUPERFAMILY PROTEIN"/>
    <property type="match status" value="1"/>
</dbReference>
<feature type="chain" id="PRO_5030587944" description="ABC1 atypical kinase-like domain-containing protein" evidence="2">
    <location>
        <begin position="19"/>
        <end position="655"/>
    </location>
</feature>
<evidence type="ECO:0000256" key="1">
    <source>
        <dbReference type="ARBA" id="ARBA00009670"/>
    </source>
</evidence>
<name>A0A7S3PX25_9STRA</name>
<gene>
    <name evidence="4" type="ORF">CDEB00056_LOCUS3250</name>
</gene>
<dbReference type="InterPro" id="IPR011009">
    <property type="entry name" value="Kinase-like_dom_sf"/>
</dbReference>
<comment type="similarity">
    <text evidence="1">Belongs to the protein kinase superfamily. ADCK protein kinase family.</text>
</comment>
<dbReference type="PANTHER" id="PTHR10566">
    <property type="entry name" value="CHAPERONE-ACTIVITY OF BC1 COMPLEX CABC1 -RELATED"/>
    <property type="match status" value="1"/>
</dbReference>
<reference evidence="4" key="1">
    <citation type="submission" date="2021-01" db="EMBL/GenBank/DDBJ databases">
        <authorList>
            <person name="Corre E."/>
            <person name="Pelletier E."/>
            <person name="Niang G."/>
            <person name="Scheremetjew M."/>
            <person name="Finn R."/>
            <person name="Kale V."/>
            <person name="Holt S."/>
            <person name="Cochrane G."/>
            <person name="Meng A."/>
            <person name="Brown T."/>
            <person name="Cohen L."/>
        </authorList>
    </citation>
    <scope>NUCLEOTIDE SEQUENCE</scope>
    <source>
        <strain evidence="4">MM31A-1</strain>
    </source>
</reference>
<dbReference type="AlphaFoldDB" id="A0A7S3PX25"/>
<protein>
    <recommendedName>
        <fullName evidence="3">ABC1 atypical kinase-like domain-containing protein</fullName>
    </recommendedName>
</protein>
<dbReference type="CDD" id="cd05121">
    <property type="entry name" value="ABC1_ADCK3-like"/>
    <property type="match status" value="1"/>
</dbReference>
<dbReference type="SUPFAM" id="SSF56112">
    <property type="entry name" value="Protein kinase-like (PK-like)"/>
    <property type="match status" value="1"/>
</dbReference>
<dbReference type="EMBL" id="HBIO01004713">
    <property type="protein sequence ID" value="CAE0458409.1"/>
    <property type="molecule type" value="Transcribed_RNA"/>
</dbReference>
<sequence>MLCANVVVFVLIVRRCSAFQSTANSQFFSTPLPDTFTRKGSRLRGVSEYTETKDEPSSMMMSRSVEIASIVFELLVPLVSSGLTEVLDNEKETSWEKFWAKECSAQIEQSSSKISNADRVTMAIEKLGPTYVKFGQAVASRPDIIPLPLAQSLSTLQDDMDAFDSDTAKQIIYQELSLAKVNENKVNELLASLSVEPVAAASIGQVYKGKINGMDVAVKVQRPGIRDLVQKDAALLKTLATVAEAIPTPASIFSSKDDSISDTSRLINTELVSATDEFMSRVFEEMDYRNEARNAKKFANLYSNKYGSVRHALPGGGVIVPEIFDDMCTENVLVMEWIEGSKLTSLSEEVDQNEVKENLSLIKQALYCTLSQLLEFGCMHADPHGGNLLKVTSSTSSSSTLAYLDFGILATIPSTVRDGLVCAVAQLVFAKDVEAVASLFGELDLLESEVVDDPKERAALTKALTQTMQEVLVYPAGESISLSKTSTAGGKDNTNIPELKFDKLLDGLVRLVPRFKFQLPPYFINNARALGTLEGIARSLDPEFNAFSLMYPYALNRILENPSGSPVVEATLQNMVRSSETGKIDRGKVARLLRDSALYTGFSKRKVLVDILKTDGGKKLAGEVVLQEVKHIGRLRWLFRRGRKKRKNSSTYLQL</sequence>
<feature type="domain" description="ABC1 atypical kinase-like" evidence="3">
    <location>
        <begin position="156"/>
        <end position="438"/>
    </location>
</feature>
<proteinExistence type="inferred from homology"/>
<feature type="signal peptide" evidence="2">
    <location>
        <begin position="1"/>
        <end position="18"/>
    </location>
</feature>